<dbReference type="GeneID" id="66127654"/>
<evidence type="ECO:0000256" key="13">
    <source>
        <dbReference type="ARBA" id="ARBA00093507"/>
    </source>
</evidence>
<accession>A0AAN6I4W5</accession>
<evidence type="ECO:0000256" key="4">
    <source>
        <dbReference type="ARBA" id="ARBA00022490"/>
    </source>
</evidence>
<keyword evidence="6" id="KW-0597">Phosphoprotein</keyword>
<gene>
    <name evidence="14" type="ORF">KL928_003603</name>
</gene>
<evidence type="ECO:0000256" key="5">
    <source>
        <dbReference type="ARBA" id="ARBA00022499"/>
    </source>
</evidence>
<evidence type="ECO:0000256" key="6">
    <source>
        <dbReference type="ARBA" id="ARBA00022553"/>
    </source>
</evidence>
<organism evidence="14 15">
    <name type="scientific">Pichia angusta</name>
    <name type="common">Yeast</name>
    <name type="synonym">Hansenula polymorpha</name>
    <dbReference type="NCBI Taxonomy" id="870730"/>
    <lineage>
        <taxon>Eukaryota</taxon>
        <taxon>Fungi</taxon>
        <taxon>Dikarya</taxon>
        <taxon>Ascomycota</taxon>
        <taxon>Saccharomycotina</taxon>
        <taxon>Pichiomycetes</taxon>
        <taxon>Pichiales</taxon>
        <taxon>Pichiaceae</taxon>
        <taxon>Ogataea</taxon>
    </lineage>
</organism>
<protein>
    <recommendedName>
        <fullName evidence="12">Dynactin subunit 4</fullName>
    </recommendedName>
</protein>
<dbReference type="RefSeq" id="XP_043059045.1">
    <property type="nucleotide sequence ID" value="XM_043204209.1"/>
</dbReference>
<dbReference type="GO" id="GO:0001725">
    <property type="term" value="C:stress fiber"/>
    <property type="evidence" value="ECO:0007669"/>
    <property type="project" value="UniProtKB-SubCell"/>
</dbReference>
<reference evidence="14" key="1">
    <citation type="journal article" date="2021" name="G3 (Bethesda)">
        <title>Genomic diversity, chromosomal rearrangements, and interspecies hybridization in the ogataea polymorpha species complex.</title>
        <authorList>
            <person name="Hanson S.J."/>
            <person name="Cinneide E.O."/>
            <person name="Salzberg L.I."/>
            <person name="Wolfe K.H."/>
            <person name="McGowan J."/>
            <person name="Fitzpatrick D.A."/>
            <person name="Matlin K."/>
        </authorList>
    </citation>
    <scope>NUCLEOTIDE SEQUENCE</scope>
    <source>
        <strain evidence="14">61-244</strain>
    </source>
</reference>
<evidence type="ECO:0000313" key="15">
    <source>
        <dbReference type="Proteomes" id="UP001196530"/>
    </source>
</evidence>
<dbReference type="EMBL" id="JAHLUX010000007">
    <property type="protein sequence ID" value="KAG7817704.1"/>
    <property type="molecule type" value="Genomic_DNA"/>
</dbReference>
<keyword evidence="9" id="KW-0175">Coiled coil</keyword>
<dbReference type="Pfam" id="PF05502">
    <property type="entry name" value="Dynactin_p62"/>
    <property type="match status" value="1"/>
</dbReference>
<evidence type="ECO:0000256" key="3">
    <source>
        <dbReference type="ARBA" id="ARBA00004657"/>
    </source>
</evidence>
<comment type="subcellular location">
    <subcellularLocation>
        <location evidence="1">Cytoplasm</location>
        <location evidence="1">Cytoskeleton</location>
        <location evidence="1">Microtubule organizing center</location>
        <location evidence="1">Centrosome</location>
    </subcellularLocation>
    <subcellularLocation>
        <location evidence="2">Cytoplasm</location>
        <location evidence="2">Cytoskeleton</location>
        <location evidence="2">Stress fiber</location>
    </subcellularLocation>
    <subcellularLocation>
        <location evidence="3">Cytoplasm</location>
        <location evidence="3">Myofibril</location>
    </subcellularLocation>
</comment>
<sequence>MGSVFCPCYEPPGAAEKVPLTLHDPSLRHPIEELYFCHTCRSIKCYRCVDLEHGPKFCPSCWRSFDHEARYCQRHCFRCPSCRSRLRVKADSNDEDTKISKSFRFNCANCKWTYTTGKLTKPQPLYEIIRERSKTVLERRFSELKTYYENLYETLHISEARHRKRLVGRFSSLELAHVVEHRKLPEIGVIREQTVEQPELPLFQELCCKSSVRCKSCRNVLVQPSSEPSSSSFETLSMAISRLPVLECIGSTLVITNPSKESMEVQLHLMDSEVLTLYETRLYLSARPECKTPEEYAKSIPTPKLTNSRAEALSRTEEGPNWKIVKAEILKAQEIPILLTAKTDTASFSWWQFLRIS</sequence>
<evidence type="ECO:0000256" key="8">
    <source>
        <dbReference type="ARBA" id="ARBA00022990"/>
    </source>
</evidence>
<keyword evidence="5" id="KW-1017">Isopeptide bond</keyword>
<comment type="similarity">
    <text evidence="11">Belongs to the dynactin subunit 4 family.</text>
</comment>
<keyword evidence="10" id="KW-0206">Cytoskeleton</keyword>
<evidence type="ECO:0000313" key="14">
    <source>
        <dbReference type="EMBL" id="KAG7817704.1"/>
    </source>
</evidence>
<name>A0AAN6I4W5_PICAN</name>
<keyword evidence="7" id="KW-0832">Ubl conjugation</keyword>
<evidence type="ECO:0000256" key="11">
    <source>
        <dbReference type="ARBA" id="ARBA00034776"/>
    </source>
</evidence>
<dbReference type="PANTHER" id="PTHR13034">
    <property type="entry name" value="DYNACTIN P62 SUBUNIT"/>
    <property type="match status" value="1"/>
</dbReference>
<dbReference type="AlphaFoldDB" id="A0AAN6I4W5"/>
<comment type="caution">
    <text evidence="14">The sequence shown here is derived from an EMBL/GenBank/DDBJ whole genome shotgun (WGS) entry which is preliminary data.</text>
</comment>
<evidence type="ECO:0000256" key="9">
    <source>
        <dbReference type="ARBA" id="ARBA00023054"/>
    </source>
</evidence>
<comment type="subunit">
    <text evidence="13">Subunit of dynactin, a multiprotein complex part of a tripartite complex with dynein and a adapter, such as BICDL1, BICD2 or HOOK3. The dynactin complex is built around ACTR1A/ACTB filament and consists of an actin-related filament composed of a shoulder domain, a pointed end and a barbed end. Its length is defined by its flexible shoulder domain. The soulder is composed of 2 DCTN1 subunits, 4 DCTN2 and 2 DCTN3. The 4 DCNT2 (via N-terminus) bind the ACTR1A filament and act as molecular rulers to determine the length. The pointed end is important for binding dynein-dynactin cargo adapters. Consists of 4 subunits: ACTR10, DCNT4, DCTN5 and DCTN6. The barbed end is composed of a CAPZA1:CAPZB heterodimers, which binds ACTR1A/ACTB filament and dynactin and stabilizes dynactin. Interacts with ATP7B, but not ATP7A, in a copper-dependent manner. Interacts with ANK2; this interaction is required for localization at costameres. Interacts with N4BP2L1.</text>
</comment>
<proteinExistence type="inferred from homology"/>
<dbReference type="InterPro" id="IPR008603">
    <property type="entry name" value="DCTN4"/>
</dbReference>
<dbReference type="GO" id="GO:0005869">
    <property type="term" value="C:dynactin complex"/>
    <property type="evidence" value="ECO:0007669"/>
    <property type="project" value="InterPro"/>
</dbReference>
<keyword evidence="8" id="KW-0007">Acetylation</keyword>
<evidence type="ECO:0000256" key="10">
    <source>
        <dbReference type="ARBA" id="ARBA00023212"/>
    </source>
</evidence>
<dbReference type="PANTHER" id="PTHR13034:SF2">
    <property type="entry name" value="DYNACTIN SUBUNIT 4"/>
    <property type="match status" value="1"/>
</dbReference>
<evidence type="ECO:0000256" key="1">
    <source>
        <dbReference type="ARBA" id="ARBA00004300"/>
    </source>
</evidence>
<keyword evidence="4" id="KW-0963">Cytoplasm</keyword>
<evidence type="ECO:0000256" key="12">
    <source>
        <dbReference type="ARBA" id="ARBA00034864"/>
    </source>
</evidence>
<evidence type="ECO:0000256" key="7">
    <source>
        <dbReference type="ARBA" id="ARBA00022843"/>
    </source>
</evidence>
<dbReference type="Proteomes" id="UP001196530">
    <property type="component" value="Unassembled WGS sequence"/>
</dbReference>
<evidence type="ECO:0000256" key="2">
    <source>
        <dbReference type="ARBA" id="ARBA00004529"/>
    </source>
</evidence>